<dbReference type="PROSITE" id="PS51257">
    <property type="entry name" value="PROKAR_LIPOPROTEIN"/>
    <property type="match status" value="1"/>
</dbReference>
<gene>
    <name evidence="3" type="ORF">QPX54_10795</name>
</gene>
<feature type="compositionally biased region" description="Low complexity" evidence="1">
    <location>
        <begin position="42"/>
        <end position="68"/>
    </location>
</feature>
<protein>
    <submittedName>
        <fullName evidence="3">Uncharacterized protein</fullName>
    </submittedName>
</protein>
<feature type="region of interest" description="Disordered" evidence="1">
    <location>
        <begin position="32"/>
        <end position="83"/>
    </location>
</feature>
<dbReference type="Proteomes" id="UP001226160">
    <property type="component" value="Unassembled WGS sequence"/>
</dbReference>
<evidence type="ECO:0000256" key="2">
    <source>
        <dbReference type="SAM" id="SignalP"/>
    </source>
</evidence>
<evidence type="ECO:0000313" key="3">
    <source>
        <dbReference type="EMBL" id="MDK4326986.1"/>
    </source>
</evidence>
<accession>A0AAP4BWN7</accession>
<reference evidence="3" key="1">
    <citation type="submission" date="2023-05" db="EMBL/GenBank/DDBJ databases">
        <title>Metabolic capabilities are highly conserved among human nasal-associated Corynebacterium species in pangenomic analyses.</title>
        <authorList>
            <person name="Tran T.H."/>
            <person name="Roberts A.Q."/>
            <person name="Escapa I.F."/>
            <person name="Gao W."/>
            <person name="Conlan S."/>
            <person name="Kong H."/>
            <person name="Segre J.A."/>
            <person name="Kelly M.S."/>
            <person name="Lemon K.P."/>
        </authorList>
    </citation>
    <scope>NUCLEOTIDE SEQUENCE</scope>
    <source>
        <strain evidence="3">KPL2654</strain>
    </source>
</reference>
<evidence type="ECO:0000313" key="4">
    <source>
        <dbReference type="Proteomes" id="UP001226160"/>
    </source>
</evidence>
<feature type="chain" id="PRO_5043051129" evidence="2">
    <location>
        <begin position="25"/>
        <end position="170"/>
    </location>
</feature>
<feature type="signal peptide" evidence="2">
    <location>
        <begin position="1"/>
        <end position="24"/>
    </location>
</feature>
<evidence type="ECO:0000256" key="1">
    <source>
        <dbReference type="SAM" id="MobiDB-lite"/>
    </source>
</evidence>
<dbReference type="EMBL" id="JASNVP010000013">
    <property type="protein sequence ID" value="MDK4326986.1"/>
    <property type="molecule type" value="Genomic_DNA"/>
</dbReference>
<organism evidence="3 4">
    <name type="scientific">Corynebacterium propinquum</name>
    <dbReference type="NCBI Taxonomy" id="43769"/>
    <lineage>
        <taxon>Bacteria</taxon>
        <taxon>Bacillati</taxon>
        <taxon>Actinomycetota</taxon>
        <taxon>Actinomycetes</taxon>
        <taxon>Mycobacteriales</taxon>
        <taxon>Corynebacteriaceae</taxon>
        <taxon>Corynebacterium</taxon>
    </lineage>
</organism>
<name>A0AAP4BWN7_9CORY</name>
<comment type="caution">
    <text evidence="3">The sequence shown here is derived from an EMBL/GenBank/DDBJ whole genome shotgun (WGS) entry which is preliminary data.</text>
</comment>
<dbReference type="AlphaFoldDB" id="A0AAP4BWN7"/>
<keyword evidence="2" id="KW-0732">Signal</keyword>
<sequence>MKLSRTFTTLAATSVLTLIACSNAQETADEVAGSATEQASSAVESATDAAGSAADEAKDAAQNAASNADQKHPDILDAELSGSDGEYRISVTVSSPYDSPERYADGWRVLDEDGNVLAEHELGHDHANEQPFTRSRGPFEIPDNVNEVTVEGHDQEHGYGGATVTIEVPR</sequence>
<proteinExistence type="predicted"/>
<dbReference type="RefSeq" id="WP_284590029.1">
    <property type="nucleotide sequence ID" value="NZ_JASNVP010000013.1"/>
</dbReference>